<proteinExistence type="predicted"/>
<accession>E8T4W6</accession>
<evidence type="ECO:0000256" key="1">
    <source>
        <dbReference type="ARBA" id="ARBA00022676"/>
    </source>
</evidence>
<dbReference type="STRING" id="648996.Theam_0406"/>
<dbReference type="PANTHER" id="PTHR30160:SF1">
    <property type="entry name" value="LIPOPOLYSACCHARIDE 1,2-N-ACETYLGLUCOSAMINETRANSFERASE-RELATED"/>
    <property type="match status" value="1"/>
</dbReference>
<dbReference type="PANTHER" id="PTHR30160">
    <property type="entry name" value="TETRAACYLDISACCHARIDE 4'-KINASE-RELATED"/>
    <property type="match status" value="1"/>
</dbReference>
<dbReference type="CDD" id="cd03789">
    <property type="entry name" value="GT9_LPS_heptosyltransferase"/>
    <property type="match status" value="1"/>
</dbReference>
<name>E8T4W6_THEA1</name>
<evidence type="ECO:0000256" key="2">
    <source>
        <dbReference type="ARBA" id="ARBA00022679"/>
    </source>
</evidence>
<keyword evidence="2 3" id="KW-0808">Transferase</keyword>
<evidence type="ECO:0000313" key="3">
    <source>
        <dbReference type="EMBL" id="ADU96378.1"/>
    </source>
</evidence>
<reference evidence="3" key="1">
    <citation type="submission" date="2011-01" db="EMBL/GenBank/DDBJ databases">
        <title>Complete sequence of chromosome of Thermovibrio ammonificans HB-1.</title>
        <authorList>
            <consortium name="US DOE Joint Genome Institute"/>
            <person name="Lucas S."/>
            <person name="Copeland A."/>
            <person name="Lapidus A."/>
            <person name="Cheng J.-F."/>
            <person name="Goodwin L."/>
            <person name="Pitluck S."/>
            <person name="Davenport K."/>
            <person name="Detter J.C."/>
            <person name="Han C."/>
            <person name="Tapia R."/>
            <person name="Land M."/>
            <person name="Hauser L."/>
            <person name="Kyrpides N."/>
            <person name="Ivanova N."/>
            <person name="Ovchinnikova G."/>
            <person name="Vetriani C."/>
            <person name="Woyke T."/>
        </authorList>
    </citation>
    <scope>NUCLEOTIDE SEQUENCE [LARGE SCALE GENOMIC DNA]</scope>
    <source>
        <strain evidence="3">HB-1</strain>
    </source>
</reference>
<dbReference type="EMBL" id="CP002444">
    <property type="protein sequence ID" value="ADU96378.1"/>
    <property type="molecule type" value="Genomic_DNA"/>
</dbReference>
<organism evidence="3 4">
    <name type="scientific">Thermovibrio ammonificans (strain DSM 15698 / JCM 12110 / HB-1)</name>
    <dbReference type="NCBI Taxonomy" id="648996"/>
    <lineage>
        <taxon>Bacteria</taxon>
        <taxon>Pseudomonadati</taxon>
        <taxon>Aquificota</taxon>
        <taxon>Aquificia</taxon>
        <taxon>Desulfurobacteriales</taxon>
        <taxon>Desulfurobacteriaceae</taxon>
        <taxon>Thermovibrio</taxon>
    </lineage>
</organism>
<gene>
    <name evidence="3" type="ordered locus">Theam_0406</name>
</gene>
<dbReference type="KEGG" id="tam:Theam_0406"/>
<dbReference type="SUPFAM" id="SSF53756">
    <property type="entry name" value="UDP-Glycosyltransferase/glycogen phosphorylase"/>
    <property type="match status" value="1"/>
</dbReference>
<sequence>MKRALVIRLSSLGDVVLASSVIEPLKRAGYRVEFLTFRPFGELFRNHPGVSRVLETSREELRGLSNLKSFAEGLKGYDAVFDLQDNLRTKLMRPFIPAKVFVYPKRALLRRLMVVFKPFKAKWLYVPELYGEALKRAGIGAESLRPKLYPGKEELNKVKKLLPAGNAVAVAPGAKWEGKRYPVEKFKEVVKLLKSKGFTVLVVGGREEFELGEALKEEGAENLCGKLSLSESLALLSLVKGVISNDSAVVHMARAVKTPVVAVFGPTHPAFGFAPYPDEGVAVTLNLPCSPCSLHGKTSCTHRRCFNIEPERVVGELLRLVESGSRKEEGVEVKTATG</sequence>
<dbReference type="RefSeq" id="WP_013537164.1">
    <property type="nucleotide sequence ID" value="NC_014926.1"/>
</dbReference>
<dbReference type="GO" id="GO:0008713">
    <property type="term" value="F:ADP-heptose-lipopolysaccharide heptosyltransferase activity"/>
    <property type="evidence" value="ECO:0007669"/>
    <property type="project" value="TreeGrafter"/>
</dbReference>
<dbReference type="InterPro" id="IPR002201">
    <property type="entry name" value="Glyco_trans_9"/>
</dbReference>
<dbReference type="Proteomes" id="UP000006362">
    <property type="component" value="Chromosome"/>
</dbReference>
<dbReference type="HOGENOM" id="CLU_038371_3_0_0"/>
<dbReference type="GO" id="GO:0005829">
    <property type="term" value="C:cytosol"/>
    <property type="evidence" value="ECO:0007669"/>
    <property type="project" value="TreeGrafter"/>
</dbReference>
<keyword evidence="1" id="KW-0328">Glycosyltransferase</keyword>
<protein>
    <submittedName>
        <fullName evidence="3">Glycosyl transferase family 9</fullName>
    </submittedName>
</protein>
<dbReference type="OrthoDB" id="9760688at2"/>
<keyword evidence="4" id="KW-1185">Reference proteome</keyword>
<dbReference type="eggNOG" id="COG0859">
    <property type="taxonomic scope" value="Bacteria"/>
</dbReference>
<dbReference type="Gene3D" id="3.40.50.2000">
    <property type="entry name" value="Glycogen Phosphorylase B"/>
    <property type="match status" value="2"/>
</dbReference>
<evidence type="ECO:0000313" key="4">
    <source>
        <dbReference type="Proteomes" id="UP000006362"/>
    </source>
</evidence>
<dbReference type="GO" id="GO:0009244">
    <property type="term" value="P:lipopolysaccharide core region biosynthetic process"/>
    <property type="evidence" value="ECO:0007669"/>
    <property type="project" value="TreeGrafter"/>
</dbReference>
<dbReference type="InterPro" id="IPR051199">
    <property type="entry name" value="LPS_LOS_Heptosyltrfase"/>
</dbReference>
<dbReference type="AlphaFoldDB" id="E8T4W6"/>
<dbReference type="Pfam" id="PF01075">
    <property type="entry name" value="Glyco_transf_9"/>
    <property type="match status" value="1"/>
</dbReference>